<dbReference type="RefSeq" id="WP_132580050.1">
    <property type="nucleotide sequence ID" value="NZ_SMAJ01000002.1"/>
</dbReference>
<name>A0A4R3MCC2_9BURK</name>
<accession>A0A4R3MCC2</accession>
<dbReference type="PROSITE" id="PS00211">
    <property type="entry name" value="ABC_TRANSPORTER_1"/>
    <property type="match status" value="1"/>
</dbReference>
<dbReference type="PROSITE" id="PS50893">
    <property type="entry name" value="ABC_TRANSPORTER_2"/>
    <property type="match status" value="1"/>
</dbReference>
<evidence type="ECO:0000313" key="8">
    <source>
        <dbReference type="Proteomes" id="UP000295525"/>
    </source>
</evidence>
<gene>
    <name evidence="7" type="ORF">EDC26_102445</name>
</gene>
<keyword evidence="4" id="KW-0547">Nucleotide-binding</keyword>
<evidence type="ECO:0000256" key="4">
    <source>
        <dbReference type="ARBA" id="ARBA00022741"/>
    </source>
</evidence>
<dbReference type="Pfam" id="PF00005">
    <property type="entry name" value="ABC_tran"/>
    <property type="match status" value="1"/>
</dbReference>
<evidence type="ECO:0000256" key="3">
    <source>
        <dbReference type="ARBA" id="ARBA00022475"/>
    </source>
</evidence>
<dbReference type="SUPFAM" id="SSF52540">
    <property type="entry name" value="P-loop containing nucleoside triphosphate hydrolases"/>
    <property type="match status" value="1"/>
</dbReference>
<sequence>MAGFLEIAGLDKTYRSQRAPVHALRNIDLEISEGEFVCIVGPSGCGKSTLLRCMAGLEPISGGRLALQGKLITAPPQNMGVVFQRDLLLEWRNILDNVLIAAELHDLRRSDYKDRACELLTLFGLDAYLDRYPRELSGGMRQRVSICRALLTDPQLLLMDEPFGALDPFTRDELNSELQRTWLATKKTIVFITHSITEAAYLGDRVVVMSRNPGHIEKIVPIALERPRGLDVRDTAQFADCVVQIRETFRDLGIYKG</sequence>
<protein>
    <submittedName>
        <fullName evidence="7">NitT/TauT family transport system ATP-binding protein</fullName>
    </submittedName>
</protein>
<dbReference type="EMBL" id="SMAJ01000002">
    <property type="protein sequence ID" value="TCT10483.1"/>
    <property type="molecule type" value="Genomic_DNA"/>
</dbReference>
<dbReference type="OrthoDB" id="9783039at2"/>
<dbReference type="InterPro" id="IPR027417">
    <property type="entry name" value="P-loop_NTPase"/>
</dbReference>
<dbReference type="GO" id="GO:0016887">
    <property type="term" value="F:ATP hydrolysis activity"/>
    <property type="evidence" value="ECO:0007669"/>
    <property type="project" value="InterPro"/>
</dbReference>
<dbReference type="PANTHER" id="PTHR42788">
    <property type="entry name" value="TAURINE IMPORT ATP-BINDING PROTEIN-RELATED"/>
    <property type="match status" value="1"/>
</dbReference>
<keyword evidence="2" id="KW-0813">Transport</keyword>
<comment type="caution">
    <text evidence="7">The sequence shown here is derived from an EMBL/GenBank/DDBJ whole genome shotgun (WGS) entry which is preliminary data.</text>
</comment>
<organism evidence="7 8">
    <name type="scientific">Paralcaligenes ureilyticus</name>
    <dbReference type="NCBI Taxonomy" id="627131"/>
    <lineage>
        <taxon>Bacteria</taxon>
        <taxon>Pseudomonadati</taxon>
        <taxon>Pseudomonadota</taxon>
        <taxon>Betaproteobacteria</taxon>
        <taxon>Burkholderiales</taxon>
        <taxon>Alcaligenaceae</taxon>
        <taxon>Paralcaligenes</taxon>
    </lineage>
</organism>
<dbReference type="Gene3D" id="3.40.50.300">
    <property type="entry name" value="P-loop containing nucleotide triphosphate hydrolases"/>
    <property type="match status" value="1"/>
</dbReference>
<dbReference type="InterPro" id="IPR017871">
    <property type="entry name" value="ABC_transporter-like_CS"/>
</dbReference>
<evidence type="ECO:0000256" key="2">
    <source>
        <dbReference type="ARBA" id="ARBA00022448"/>
    </source>
</evidence>
<keyword evidence="5 7" id="KW-0067">ATP-binding</keyword>
<feature type="domain" description="ABC transporter" evidence="6">
    <location>
        <begin position="5"/>
        <end position="236"/>
    </location>
</feature>
<keyword evidence="3" id="KW-0472">Membrane</keyword>
<keyword evidence="3" id="KW-1003">Cell membrane</keyword>
<proteinExistence type="inferred from homology"/>
<dbReference type="SMART" id="SM00382">
    <property type="entry name" value="AAA"/>
    <property type="match status" value="1"/>
</dbReference>
<evidence type="ECO:0000313" key="7">
    <source>
        <dbReference type="EMBL" id="TCT10483.1"/>
    </source>
</evidence>
<dbReference type="AlphaFoldDB" id="A0A4R3MCC2"/>
<dbReference type="InterPro" id="IPR003439">
    <property type="entry name" value="ABC_transporter-like_ATP-bd"/>
</dbReference>
<dbReference type="PANTHER" id="PTHR42788:SF13">
    <property type="entry name" value="ALIPHATIC SULFONATES IMPORT ATP-BINDING PROTEIN SSUB"/>
    <property type="match status" value="1"/>
</dbReference>
<dbReference type="InterPro" id="IPR050166">
    <property type="entry name" value="ABC_transporter_ATP-bind"/>
</dbReference>
<evidence type="ECO:0000259" key="6">
    <source>
        <dbReference type="PROSITE" id="PS50893"/>
    </source>
</evidence>
<dbReference type="Proteomes" id="UP000295525">
    <property type="component" value="Unassembled WGS sequence"/>
</dbReference>
<comment type="similarity">
    <text evidence="1">Belongs to the ABC transporter superfamily.</text>
</comment>
<dbReference type="InterPro" id="IPR003593">
    <property type="entry name" value="AAA+_ATPase"/>
</dbReference>
<evidence type="ECO:0000256" key="1">
    <source>
        <dbReference type="ARBA" id="ARBA00005417"/>
    </source>
</evidence>
<evidence type="ECO:0000256" key="5">
    <source>
        <dbReference type="ARBA" id="ARBA00022840"/>
    </source>
</evidence>
<dbReference type="GO" id="GO:0005524">
    <property type="term" value="F:ATP binding"/>
    <property type="evidence" value="ECO:0007669"/>
    <property type="project" value="UniProtKB-KW"/>
</dbReference>
<dbReference type="CDD" id="cd03293">
    <property type="entry name" value="ABC_NrtD_SsuB_transporters"/>
    <property type="match status" value="1"/>
</dbReference>
<reference evidence="7 8" key="1">
    <citation type="submission" date="2019-03" db="EMBL/GenBank/DDBJ databases">
        <title>Genomic Encyclopedia of Type Strains, Phase IV (KMG-IV): sequencing the most valuable type-strain genomes for metagenomic binning, comparative biology and taxonomic classification.</title>
        <authorList>
            <person name="Goeker M."/>
        </authorList>
    </citation>
    <scope>NUCLEOTIDE SEQUENCE [LARGE SCALE GENOMIC DNA]</scope>
    <source>
        <strain evidence="7 8">DSM 24591</strain>
    </source>
</reference>
<keyword evidence="8" id="KW-1185">Reference proteome</keyword>